<sequence length="409" mass="47357">MMKADMNKLLQRRRAGFRKETFPYWSYVLRSGFPGFVIMLLVVCSIVYAGFLKGMPSTFPVLWVCLALLLPVLQVSPVRTYMAAADSVYLLPLEWKMDEYIRSCLLRSAVIQWVQISVVWGVLFPMYSRSADLPEHSFYYIWVVLLAVKSVNLLGSWAEVNIAEPLSRKLYQGVRLICNAAALYVLLAYTGPQALLFIVLVWAVYMAGLRFFRRYKLHWSELINREQRHRGAYFRFFSWFTDVSELPVRLSRRRWLEGWTGRIPFEPRNTFYYLYTKTITRTELSSIVIRITLIGAVGLLLFRGPWAQAGFTAAALWLAGVQLSALDQHHRFVFWTHIYPLQPEYKTGAMAKTVLRAHTASAGVLLLTVLFTSQSLPSLCFCVILCIGFPLLYNKRLIRKWSAEDYFER</sequence>
<reference evidence="3" key="1">
    <citation type="journal article" date="2019" name="Int. J. Syst. Evol. Microbiol.">
        <title>The Global Catalogue of Microorganisms (GCM) 10K type strain sequencing project: providing services to taxonomists for standard genome sequencing and annotation.</title>
        <authorList>
            <consortium name="The Broad Institute Genomics Platform"/>
            <consortium name="The Broad Institute Genome Sequencing Center for Infectious Disease"/>
            <person name="Wu L."/>
            <person name="Ma J."/>
        </authorList>
    </citation>
    <scope>NUCLEOTIDE SEQUENCE [LARGE SCALE GENOMIC DNA]</scope>
    <source>
        <strain evidence="3">KCTC 3950</strain>
    </source>
</reference>
<dbReference type="PIRSF" id="PIRSF037259">
    <property type="entry name" value="EcsB_ABC"/>
    <property type="match status" value="1"/>
</dbReference>
<keyword evidence="3" id="KW-1185">Reference proteome</keyword>
<feature type="transmembrane region" description="Helical" evidence="1">
    <location>
        <begin position="61"/>
        <end position="84"/>
    </location>
</feature>
<proteinExistence type="predicted"/>
<keyword evidence="1" id="KW-0812">Transmembrane</keyword>
<evidence type="ECO:0000313" key="3">
    <source>
        <dbReference type="Proteomes" id="UP001597541"/>
    </source>
</evidence>
<name>A0ABW5PAK9_9BACL</name>
<keyword evidence="1" id="KW-0472">Membrane</keyword>
<feature type="transmembrane region" description="Helical" evidence="1">
    <location>
        <begin position="195"/>
        <end position="212"/>
    </location>
</feature>
<protein>
    <submittedName>
        <fullName evidence="2">ABC transporter permease</fullName>
    </submittedName>
</protein>
<evidence type="ECO:0000313" key="2">
    <source>
        <dbReference type="EMBL" id="MFD2612326.1"/>
    </source>
</evidence>
<feature type="transmembrane region" description="Helical" evidence="1">
    <location>
        <begin position="21"/>
        <end position="49"/>
    </location>
</feature>
<keyword evidence="1" id="KW-1133">Transmembrane helix</keyword>
<organism evidence="2 3">
    <name type="scientific">Paenibacillus gansuensis</name>
    <dbReference type="NCBI Taxonomy" id="306542"/>
    <lineage>
        <taxon>Bacteria</taxon>
        <taxon>Bacillati</taxon>
        <taxon>Bacillota</taxon>
        <taxon>Bacilli</taxon>
        <taxon>Bacillales</taxon>
        <taxon>Paenibacillaceae</taxon>
        <taxon>Paenibacillus</taxon>
    </lineage>
</organism>
<dbReference type="EMBL" id="JBHUME010000007">
    <property type="protein sequence ID" value="MFD2612326.1"/>
    <property type="molecule type" value="Genomic_DNA"/>
</dbReference>
<dbReference type="Pfam" id="PF05975">
    <property type="entry name" value="EcsB"/>
    <property type="match status" value="1"/>
</dbReference>
<feature type="transmembrane region" description="Helical" evidence="1">
    <location>
        <begin position="376"/>
        <end position="393"/>
    </location>
</feature>
<feature type="transmembrane region" description="Helical" evidence="1">
    <location>
        <begin position="105"/>
        <end position="127"/>
    </location>
</feature>
<comment type="caution">
    <text evidence="2">The sequence shown here is derived from an EMBL/GenBank/DDBJ whole genome shotgun (WGS) entry which is preliminary data.</text>
</comment>
<dbReference type="InterPro" id="IPR010288">
    <property type="entry name" value="EcsB_ABC"/>
</dbReference>
<gene>
    <name evidence="2" type="ORF">ACFSUF_07825</name>
</gene>
<evidence type="ECO:0000256" key="1">
    <source>
        <dbReference type="SAM" id="Phobius"/>
    </source>
</evidence>
<accession>A0ABW5PAK9</accession>
<feature type="transmembrane region" description="Helical" evidence="1">
    <location>
        <begin position="139"/>
        <end position="158"/>
    </location>
</feature>
<dbReference type="Proteomes" id="UP001597541">
    <property type="component" value="Unassembled WGS sequence"/>
</dbReference>
<dbReference type="RefSeq" id="WP_377601805.1">
    <property type="nucleotide sequence ID" value="NZ_JBHUME010000007.1"/>
</dbReference>
<feature type="transmembrane region" description="Helical" evidence="1">
    <location>
        <begin position="284"/>
        <end position="302"/>
    </location>
</feature>
<feature type="transmembrane region" description="Helical" evidence="1">
    <location>
        <begin position="170"/>
        <end position="189"/>
    </location>
</feature>